<dbReference type="Proteomes" id="UP000270046">
    <property type="component" value="Chromosome"/>
</dbReference>
<gene>
    <name evidence="1" type="ORF">HYN43_023420</name>
</gene>
<dbReference type="AlphaFoldDB" id="A0A494VR31"/>
<protein>
    <submittedName>
        <fullName evidence="1">Uncharacterized protein</fullName>
    </submittedName>
</protein>
<dbReference type="KEGG" id="muh:HYN43_023420"/>
<keyword evidence="2" id="KW-1185">Reference proteome</keyword>
<accession>A0A494VR31</accession>
<dbReference type="EMBL" id="CP032869">
    <property type="protein sequence ID" value="AYL98057.1"/>
    <property type="molecule type" value="Genomic_DNA"/>
</dbReference>
<reference evidence="1 2" key="1">
    <citation type="submission" date="2018-10" db="EMBL/GenBank/DDBJ databases">
        <title>Genome sequencing of Mucilaginibacter sp. HYN0043.</title>
        <authorList>
            <person name="Kim M."/>
            <person name="Yi H."/>
        </authorList>
    </citation>
    <scope>NUCLEOTIDE SEQUENCE [LARGE SCALE GENOMIC DNA]</scope>
    <source>
        <strain evidence="1 2">HYN0043</strain>
    </source>
</reference>
<evidence type="ECO:0000313" key="1">
    <source>
        <dbReference type="EMBL" id="AYL98057.1"/>
    </source>
</evidence>
<proteinExistence type="predicted"/>
<evidence type="ECO:0000313" key="2">
    <source>
        <dbReference type="Proteomes" id="UP000270046"/>
    </source>
</evidence>
<sequence length="71" mass="8562">MYLRLRALYKPYHPSLPGKEGFFISVSACFLSKNKTYFKVLTLTIQKKHFNNKFKTLFLKYDRPFQNLFAY</sequence>
<organism evidence="1 2">
    <name type="scientific">Mucilaginibacter celer</name>
    <dbReference type="NCBI Taxonomy" id="2305508"/>
    <lineage>
        <taxon>Bacteria</taxon>
        <taxon>Pseudomonadati</taxon>
        <taxon>Bacteroidota</taxon>
        <taxon>Sphingobacteriia</taxon>
        <taxon>Sphingobacteriales</taxon>
        <taxon>Sphingobacteriaceae</taxon>
        <taxon>Mucilaginibacter</taxon>
    </lineage>
</organism>
<name>A0A494VR31_9SPHI</name>